<dbReference type="PANTHER" id="PTHR43133">
    <property type="entry name" value="RNA POLYMERASE ECF-TYPE SIGMA FACTO"/>
    <property type="match status" value="1"/>
</dbReference>
<dbReference type="PROSITE" id="PS01063">
    <property type="entry name" value="SIGMA70_ECF"/>
    <property type="match status" value="1"/>
</dbReference>
<comment type="similarity">
    <text evidence="1 6">Belongs to the sigma-70 factor family. ECF subfamily.</text>
</comment>
<evidence type="ECO:0000259" key="8">
    <source>
        <dbReference type="Pfam" id="PF04542"/>
    </source>
</evidence>
<keyword evidence="11" id="KW-1185">Reference proteome</keyword>
<evidence type="ECO:0000313" key="11">
    <source>
        <dbReference type="Proteomes" id="UP000305451"/>
    </source>
</evidence>
<evidence type="ECO:0000256" key="4">
    <source>
        <dbReference type="ARBA" id="ARBA00023125"/>
    </source>
</evidence>
<feature type="domain" description="RNA polymerase sigma factor 70 region 4 type 2" evidence="9">
    <location>
        <begin position="144"/>
        <end position="195"/>
    </location>
</feature>
<evidence type="ECO:0000256" key="6">
    <source>
        <dbReference type="RuleBase" id="RU000716"/>
    </source>
</evidence>
<sequence>MILSQDRTDLSVSDAAPNPAPAPDRARLNFLVEATARQDRDAFAELFQFYAPRVKGYLLRLNASDALAEELAQEVMLTVWRKAGQFDPSQASASTWIFRIARNRRIDAVRRADKPDLDGEDPLLAPSQPESPDAAVISSQSSSRVAQAMAGLPEEQIALLRLAFFEGLSHRDIAEREGVPLGTVKSRLRLAFDKMRNILQSSEL</sequence>
<keyword evidence="5 6" id="KW-0804">Transcription</keyword>
<dbReference type="InterPro" id="IPR013324">
    <property type="entry name" value="RNA_pol_sigma_r3/r4-like"/>
</dbReference>
<proteinExistence type="inferred from homology"/>
<evidence type="ECO:0000313" key="10">
    <source>
        <dbReference type="EMBL" id="TGY92325.1"/>
    </source>
</evidence>
<feature type="region of interest" description="Disordered" evidence="7">
    <location>
        <begin position="111"/>
        <end position="139"/>
    </location>
</feature>
<dbReference type="Gene3D" id="1.10.10.10">
    <property type="entry name" value="Winged helix-like DNA-binding domain superfamily/Winged helix DNA-binding domain"/>
    <property type="match status" value="1"/>
</dbReference>
<dbReference type="CDD" id="cd06171">
    <property type="entry name" value="Sigma70_r4"/>
    <property type="match status" value="1"/>
</dbReference>
<dbReference type="InterPro" id="IPR013325">
    <property type="entry name" value="RNA_pol_sigma_r2"/>
</dbReference>
<evidence type="ECO:0000259" key="9">
    <source>
        <dbReference type="Pfam" id="PF08281"/>
    </source>
</evidence>
<evidence type="ECO:0000256" key="1">
    <source>
        <dbReference type="ARBA" id="ARBA00010641"/>
    </source>
</evidence>
<keyword evidence="3 6" id="KW-0731">Sigma factor</keyword>
<keyword evidence="2 6" id="KW-0805">Transcription regulation</keyword>
<dbReference type="Gene3D" id="1.10.1740.10">
    <property type="match status" value="1"/>
</dbReference>
<dbReference type="InterPro" id="IPR007627">
    <property type="entry name" value="RNA_pol_sigma70_r2"/>
</dbReference>
<dbReference type="InterPro" id="IPR039425">
    <property type="entry name" value="RNA_pol_sigma-70-like"/>
</dbReference>
<dbReference type="Pfam" id="PF08281">
    <property type="entry name" value="Sigma70_r4_2"/>
    <property type="match status" value="1"/>
</dbReference>
<dbReference type="InterPro" id="IPR014284">
    <property type="entry name" value="RNA_pol_sigma-70_dom"/>
</dbReference>
<dbReference type="InterPro" id="IPR000838">
    <property type="entry name" value="RNA_pol_sigma70_ECF_CS"/>
</dbReference>
<dbReference type="GO" id="GO:0016987">
    <property type="term" value="F:sigma factor activity"/>
    <property type="evidence" value="ECO:0007669"/>
    <property type="project" value="UniProtKB-KW"/>
</dbReference>
<dbReference type="InterPro" id="IPR013249">
    <property type="entry name" value="RNA_pol_sigma70_r4_t2"/>
</dbReference>
<dbReference type="GO" id="GO:0006352">
    <property type="term" value="P:DNA-templated transcription initiation"/>
    <property type="evidence" value="ECO:0007669"/>
    <property type="project" value="InterPro"/>
</dbReference>
<dbReference type="Pfam" id="PF04542">
    <property type="entry name" value="Sigma70_r2"/>
    <property type="match status" value="1"/>
</dbReference>
<dbReference type="NCBIfam" id="TIGR02937">
    <property type="entry name" value="sigma70-ECF"/>
    <property type="match status" value="1"/>
</dbReference>
<evidence type="ECO:0000256" key="5">
    <source>
        <dbReference type="ARBA" id="ARBA00023163"/>
    </source>
</evidence>
<evidence type="ECO:0000256" key="3">
    <source>
        <dbReference type="ARBA" id="ARBA00023082"/>
    </source>
</evidence>
<dbReference type="GO" id="GO:0003677">
    <property type="term" value="F:DNA binding"/>
    <property type="evidence" value="ECO:0007669"/>
    <property type="project" value="UniProtKB-KW"/>
</dbReference>
<protein>
    <recommendedName>
        <fullName evidence="6">RNA polymerase sigma factor</fullName>
    </recommendedName>
</protein>
<dbReference type="EMBL" id="SRXV01000003">
    <property type="protein sequence ID" value="TGY92325.1"/>
    <property type="molecule type" value="Genomic_DNA"/>
</dbReference>
<dbReference type="AlphaFoldDB" id="A0A4S2H8Z7"/>
<evidence type="ECO:0000256" key="7">
    <source>
        <dbReference type="SAM" id="MobiDB-lite"/>
    </source>
</evidence>
<reference evidence="10 11" key="1">
    <citation type="journal article" date="2013" name="Int. J. Syst. Evol. Microbiol.">
        <title>Marinicauda pacifica gen. nov., sp. nov., a prosthecate alphaproteobacterium of the family Hyphomonadaceae isolated from deep seawater.</title>
        <authorList>
            <person name="Zhang X.Y."/>
            <person name="Li G.W."/>
            <person name="Wang C.S."/>
            <person name="Zhang Y.J."/>
            <person name="Xu X.W."/>
            <person name="Li H."/>
            <person name="Liu A."/>
            <person name="Liu C."/>
            <person name="Xie B.B."/>
            <person name="Qin Q.L."/>
            <person name="Xu Z."/>
            <person name="Chen X.L."/>
            <person name="Zhou B.C."/>
            <person name="Zhang Y.Z."/>
        </authorList>
    </citation>
    <scope>NUCLEOTIDE SEQUENCE [LARGE SCALE GENOMIC DNA]</scope>
    <source>
        <strain evidence="10 11">P-1 km-3</strain>
    </source>
</reference>
<keyword evidence="4 6" id="KW-0238">DNA-binding</keyword>
<dbReference type="OrthoDB" id="9784272at2"/>
<evidence type="ECO:0000256" key="2">
    <source>
        <dbReference type="ARBA" id="ARBA00023015"/>
    </source>
</evidence>
<organism evidence="10 11">
    <name type="scientific">Marinicauda pacifica</name>
    <dbReference type="NCBI Taxonomy" id="1133559"/>
    <lineage>
        <taxon>Bacteria</taxon>
        <taxon>Pseudomonadati</taxon>
        <taxon>Pseudomonadota</taxon>
        <taxon>Alphaproteobacteria</taxon>
        <taxon>Maricaulales</taxon>
        <taxon>Maricaulaceae</taxon>
        <taxon>Marinicauda</taxon>
    </lineage>
</organism>
<accession>A0A4S2H8Z7</accession>
<dbReference type="InterPro" id="IPR036388">
    <property type="entry name" value="WH-like_DNA-bd_sf"/>
</dbReference>
<name>A0A4S2H8Z7_9PROT</name>
<dbReference type="PANTHER" id="PTHR43133:SF62">
    <property type="entry name" value="RNA POLYMERASE SIGMA FACTOR SIGZ"/>
    <property type="match status" value="1"/>
</dbReference>
<dbReference type="SUPFAM" id="SSF88659">
    <property type="entry name" value="Sigma3 and sigma4 domains of RNA polymerase sigma factors"/>
    <property type="match status" value="1"/>
</dbReference>
<comment type="caution">
    <text evidence="10">The sequence shown here is derived from an EMBL/GenBank/DDBJ whole genome shotgun (WGS) entry which is preliminary data.</text>
</comment>
<dbReference type="Proteomes" id="UP000305451">
    <property type="component" value="Unassembled WGS sequence"/>
</dbReference>
<gene>
    <name evidence="10" type="ORF">E5162_11805</name>
</gene>
<feature type="region of interest" description="Disordered" evidence="7">
    <location>
        <begin position="1"/>
        <end position="21"/>
    </location>
</feature>
<feature type="domain" description="RNA polymerase sigma-70 region 2" evidence="8">
    <location>
        <begin position="46"/>
        <end position="113"/>
    </location>
</feature>
<dbReference type="SUPFAM" id="SSF88946">
    <property type="entry name" value="Sigma2 domain of RNA polymerase sigma factors"/>
    <property type="match status" value="1"/>
</dbReference>